<feature type="domain" description="Gcp-like" evidence="1">
    <location>
        <begin position="5"/>
        <end position="81"/>
    </location>
</feature>
<gene>
    <name evidence="2" type="ORF">METZ01_LOCUS362757</name>
</gene>
<proteinExistence type="predicted"/>
<dbReference type="InterPro" id="IPR043129">
    <property type="entry name" value="ATPase_NBD"/>
</dbReference>
<evidence type="ECO:0000259" key="1">
    <source>
        <dbReference type="Pfam" id="PF00814"/>
    </source>
</evidence>
<dbReference type="EMBL" id="UINC01129479">
    <property type="protein sequence ID" value="SVD09903.1"/>
    <property type="molecule type" value="Genomic_DNA"/>
</dbReference>
<dbReference type="Gene3D" id="3.30.420.40">
    <property type="match status" value="1"/>
</dbReference>
<dbReference type="AlphaFoldDB" id="A0A382SJA8"/>
<dbReference type="Pfam" id="PF00814">
    <property type="entry name" value="TsaD"/>
    <property type="match status" value="1"/>
</dbReference>
<name>A0A382SJA8_9ZZZZ</name>
<sequence>NNDLLMKQILDFFAENNLVFNDIAQIFVNQGPGNFSGLRGSLATAKGVSLSKNLHLFGYNTFIWSCAKFFNKKNTICSLINFREKFFVKKFDRNLNSVSKIKEITKEEIIKSYDDIFKVIPKNMIKHFDAKILKLNNLSVVDLDHNVLEFLQLKGLLDKDLIKPLYLS</sequence>
<accession>A0A382SJA8</accession>
<feature type="non-terminal residue" evidence="2">
    <location>
        <position position="1"/>
    </location>
</feature>
<evidence type="ECO:0000313" key="2">
    <source>
        <dbReference type="EMBL" id="SVD09903.1"/>
    </source>
</evidence>
<dbReference type="InterPro" id="IPR000905">
    <property type="entry name" value="Gcp-like_dom"/>
</dbReference>
<dbReference type="SUPFAM" id="SSF53067">
    <property type="entry name" value="Actin-like ATPase domain"/>
    <property type="match status" value="1"/>
</dbReference>
<organism evidence="2">
    <name type="scientific">marine metagenome</name>
    <dbReference type="NCBI Taxonomy" id="408172"/>
    <lineage>
        <taxon>unclassified sequences</taxon>
        <taxon>metagenomes</taxon>
        <taxon>ecological metagenomes</taxon>
    </lineage>
</organism>
<protein>
    <recommendedName>
        <fullName evidence="1">Gcp-like domain-containing protein</fullName>
    </recommendedName>
</protein>
<reference evidence="2" key="1">
    <citation type="submission" date="2018-05" db="EMBL/GenBank/DDBJ databases">
        <authorList>
            <person name="Lanie J.A."/>
            <person name="Ng W.-L."/>
            <person name="Kazmierczak K.M."/>
            <person name="Andrzejewski T.M."/>
            <person name="Davidsen T.M."/>
            <person name="Wayne K.J."/>
            <person name="Tettelin H."/>
            <person name="Glass J.I."/>
            <person name="Rusch D."/>
            <person name="Podicherti R."/>
            <person name="Tsui H.-C.T."/>
            <person name="Winkler M.E."/>
        </authorList>
    </citation>
    <scope>NUCLEOTIDE SEQUENCE</scope>
</reference>
<dbReference type="Gene3D" id="3.30.420.200">
    <property type="match status" value="1"/>
</dbReference>